<keyword evidence="1" id="KW-0732">Signal</keyword>
<name>A0A1G8SQA7_9RHOB</name>
<evidence type="ECO:0000256" key="1">
    <source>
        <dbReference type="SAM" id="SignalP"/>
    </source>
</evidence>
<dbReference type="EMBL" id="FNEB01000013">
    <property type="protein sequence ID" value="SDJ31401.1"/>
    <property type="molecule type" value="Genomic_DNA"/>
</dbReference>
<dbReference type="OrthoDB" id="7679320at2"/>
<dbReference type="Proteomes" id="UP000199340">
    <property type="component" value="Unassembled WGS sequence"/>
</dbReference>
<dbReference type="AlphaFoldDB" id="A0A1G8SQA7"/>
<protein>
    <recommendedName>
        <fullName evidence="4">Excinuclease ABC subunit B</fullName>
    </recommendedName>
</protein>
<evidence type="ECO:0000313" key="3">
    <source>
        <dbReference type="Proteomes" id="UP000199340"/>
    </source>
</evidence>
<accession>A0A1G8SQA7</accession>
<organism evidence="2 3">
    <name type="scientific">Lutimaribacter saemankumensis</name>
    <dbReference type="NCBI Taxonomy" id="490829"/>
    <lineage>
        <taxon>Bacteria</taxon>
        <taxon>Pseudomonadati</taxon>
        <taxon>Pseudomonadota</taxon>
        <taxon>Alphaproteobacteria</taxon>
        <taxon>Rhodobacterales</taxon>
        <taxon>Roseobacteraceae</taxon>
        <taxon>Lutimaribacter</taxon>
    </lineage>
</organism>
<evidence type="ECO:0000313" key="2">
    <source>
        <dbReference type="EMBL" id="SDJ31401.1"/>
    </source>
</evidence>
<sequence length="143" mass="14980">MFRLAALMAFIASPAPAWEFSALPLCTLEHATGQVSVRITYDAALPEYTIALTLRDGAWPASDGFSIAFGGGRALTIGTDRHRLSGDGRTLTVTDTGFGNVLNGLEFNSIATAIAGSRRVDIPLQDAGEPVQAFRACPAPGLS</sequence>
<proteinExistence type="predicted"/>
<gene>
    <name evidence="2" type="ORF">SAMN05421850_11314</name>
</gene>
<dbReference type="RefSeq" id="WP_090030355.1">
    <property type="nucleotide sequence ID" value="NZ_FNEB01000013.1"/>
</dbReference>
<evidence type="ECO:0008006" key="4">
    <source>
        <dbReference type="Google" id="ProtNLM"/>
    </source>
</evidence>
<reference evidence="2 3" key="1">
    <citation type="submission" date="2016-10" db="EMBL/GenBank/DDBJ databases">
        <authorList>
            <person name="de Groot N.N."/>
        </authorList>
    </citation>
    <scope>NUCLEOTIDE SEQUENCE [LARGE SCALE GENOMIC DNA]</scope>
    <source>
        <strain evidence="2 3">DSM 28010</strain>
    </source>
</reference>
<keyword evidence="3" id="KW-1185">Reference proteome</keyword>
<feature type="chain" id="PRO_5011701455" description="Excinuclease ABC subunit B" evidence="1">
    <location>
        <begin position="18"/>
        <end position="143"/>
    </location>
</feature>
<feature type="signal peptide" evidence="1">
    <location>
        <begin position="1"/>
        <end position="17"/>
    </location>
</feature>